<protein>
    <submittedName>
        <fullName evidence="1">Uncharacterized protein</fullName>
    </submittedName>
</protein>
<dbReference type="AlphaFoldDB" id="A0A061IYD6"/>
<dbReference type="EMBL" id="AUPL01005422">
    <property type="protein sequence ID" value="ESL06896.1"/>
    <property type="molecule type" value="Genomic_DNA"/>
</dbReference>
<evidence type="ECO:0000313" key="2">
    <source>
        <dbReference type="Proteomes" id="UP000031737"/>
    </source>
</evidence>
<dbReference type="OrthoDB" id="238260at2759"/>
<dbReference type="Proteomes" id="UP000031737">
    <property type="component" value="Unassembled WGS sequence"/>
</dbReference>
<sequence>MSTSKESTVYFLTQACCGTIMALFRMGIVDPELYKDQLVVFFTRYLNNCWISLLRGDDNFVVSMYTAINHDHPNCVFKKLFELGTHAFPEQPPLELTKYAPDDPEQLEAARVEVSELLNLFFSERTPDNYWNHSCDTLSLEEERAIWTQNGCKSEDFFVLS</sequence>
<organism evidence="1 2">
    <name type="scientific">Trypanosoma rangeli SC58</name>
    <dbReference type="NCBI Taxonomy" id="429131"/>
    <lineage>
        <taxon>Eukaryota</taxon>
        <taxon>Discoba</taxon>
        <taxon>Euglenozoa</taxon>
        <taxon>Kinetoplastea</taxon>
        <taxon>Metakinetoplastina</taxon>
        <taxon>Trypanosomatida</taxon>
        <taxon>Trypanosomatidae</taxon>
        <taxon>Trypanosoma</taxon>
        <taxon>Herpetosoma</taxon>
    </lineage>
</organism>
<comment type="caution">
    <text evidence="1">The sequence shown here is derived from an EMBL/GenBank/DDBJ whole genome shotgun (WGS) entry which is preliminary data.</text>
</comment>
<name>A0A061IYD6_TRYRA</name>
<reference evidence="1 2" key="1">
    <citation type="submission" date="2013-07" db="EMBL/GenBank/DDBJ databases">
        <authorList>
            <person name="Stoco P.H."/>
            <person name="Wagner G."/>
            <person name="Gerber A."/>
            <person name="Zaha A."/>
            <person name="Thompson C."/>
            <person name="Bartholomeu D.C."/>
            <person name="Luckemeyer D.D."/>
            <person name="Bahia D."/>
            <person name="Loreto E."/>
            <person name="Prestes E.B."/>
            <person name="Lima F.M."/>
            <person name="Rodrigues-Luiz G."/>
            <person name="Vallejo G.A."/>
            <person name="Filho J.F."/>
            <person name="Monteiro K.M."/>
            <person name="Tyler K.M."/>
            <person name="de Almeida L.G."/>
            <person name="Ortiz M.F."/>
            <person name="Siervo M.A."/>
            <person name="de Moraes M.H."/>
            <person name="Cunha O.L."/>
            <person name="Mendonca-Neto R."/>
            <person name="Silva R."/>
            <person name="Teixeira S.M."/>
            <person name="Murta S.M."/>
            <person name="Sincero T.C."/>
            <person name="Mendes T.A."/>
            <person name="Urmenyi T.P."/>
            <person name="Silva V.G."/>
            <person name="da Rocha W.D."/>
            <person name="Andersson B."/>
            <person name="Romanha A.J."/>
            <person name="Steindel M."/>
            <person name="de Vasconcelos A.T."/>
            <person name="Grisard E.C."/>
        </authorList>
    </citation>
    <scope>NUCLEOTIDE SEQUENCE [LARGE SCALE GENOMIC DNA]</scope>
    <source>
        <strain evidence="1 2">SC58</strain>
    </source>
</reference>
<keyword evidence="2" id="KW-1185">Reference proteome</keyword>
<accession>A0A061IYD6</accession>
<evidence type="ECO:0000313" key="1">
    <source>
        <dbReference type="EMBL" id="ESL06896.1"/>
    </source>
</evidence>
<proteinExistence type="predicted"/>
<dbReference type="VEuPathDB" id="TriTrypDB:TRSC58_05422"/>
<gene>
    <name evidence="1" type="ORF">TRSC58_05422</name>
</gene>